<sequence>MLFIYILFGFFLGLNILFYSYVKINISKFLFIPPIIVFLLAILFTGYGLWFTSNGWEGMTYGIISFGILLSSIIGTAFIPILFRYDIDSLDKRIKRYTMIVLGSCFIICFIFVWFPELIYF</sequence>
<dbReference type="EMBL" id="FRCZ01000002">
    <property type="protein sequence ID" value="SHM91504.1"/>
    <property type="molecule type" value="Genomic_DNA"/>
</dbReference>
<accession>A0A1M7MKF7</accession>
<protein>
    <recommendedName>
        <fullName evidence="4">YesK-like protein</fullName>
    </recommendedName>
</protein>
<proteinExistence type="predicted"/>
<dbReference type="Proteomes" id="UP000184184">
    <property type="component" value="Unassembled WGS sequence"/>
</dbReference>
<evidence type="ECO:0000256" key="1">
    <source>
        <dbReference type="SAM" id="Phobius"/>
    </source>
</evidence>
<evidence type="ECO:0000313" key="3">
    <source>
        <dbReference type="Proteomes" id="UP000184184"/>
    </source>
</evidence>
<reference evidence="2 3" key="1">
    <citation type="submission" date="2016-11" db="EMBL/GenBank/DDBJ databases">
        <authorList>
            <person name="Jaros S."/>
            <person name="Januszkiewicz K."/>
            <person name="Wedrychowicz H."/>
        </authorList>
    </citation>
    <scope>NUCLEOTIDE SEQUENCE [LARGE SCALE GENOMIC DNA]</scope>
    <source>
        <strain evidence="2 3">CGMCC 1.10681</strain>
    </source>
</reference>
<keyword evidence="1" id="KW-0812">Transmembrane</keyword>
<feature type="transmembrane region" description="Helical" evidence="1">
    <location>
        <begin position="63"/>
        <end position="85"/>
    </location>
</feature>
<organism evidence="2 3">
    <name type="scientific">Gracilibacillus kekensis</name>
    <dbReference type="NCBI Taxonomy" id="1027249"/>
    <lineage>
        <taxon>Bacteria</taxon>
        <taxon>Bacillati</taxon>
        <taxon>Bacillota</taxon>
        <taxon>Bacilli</taxon>
        <taxon>Bacillales</taxon>
        <taxon>Bacillaceae</taxon>
        <taxon>Gracilibacillus</taxon>
    </lineage>
</organism>
<name>A0A1M7MKF7_9BACI</name>
<gene>
    <name evidence="2" type="ORF">SAMN05216179_1260</name>
</gene>
<keyword evidence="1" id="KW-1133">Transmembrane helix</keyword>
<keyword evidence="1" id="KW-0472">Membrane</keyword>
<feature type="transmembrane region" description="Helical" evidence="1">
    <location>
        <begin position="29"/>
        <end position="51"/>
    </location>
</feature>
<keyword evidence="3" id="KW-1185">Reference proteome</keyword>
<evidence type="ECO:0000313" key="2">
    <source>
        <dbReference type="EMBL" id="SHM91504.1"/>
    </source>
</evidence>
<dbReference type="AlphaFoldDB" id="A0A1M7MKF7"/>
<evidence type="ECO:0008006" key="4">
    <source>
        <dbReference type="Google" id="ProtNLM"/>
    </source>
</evidence>
<feature type="transmembrane region" description="Helical" evidence="1">
    <location>
        <begin position="97"/>
        <end position="115"/>
    </location>
</feature>
<feature type="transmembrane region" description="Helical" evidence="1">
    <location>
        <begin position="6"/>
        <end position="22"/>
    </location>
</feature>